<keyword evidence="5" id="KW-0998">Cell outer membrane</keyword>
<sequence length="467" mass="52758">MKGVKNVDKLEKIKILLVGLILFVCACPGSAWAGTSQQGEVYRITLREAINLTWANNLELKLLEKEIGTRELDLDRAEFYRQKLIDADEKISDGWDEYRKARSDLDTLKSLIDRGIIGTDSDLYLTPKQIEEKEKALTGAAQELSNYSAYRVDNYDNAKVVDLYHAQAALGLNVTQIGVEQAYQQYALLTRQNYYEVLKQQRIVGVKRAAAQRGKSQYQLAKDSFEAGFRAKDDMLMAKAQLDLLQADLENGHKDLSLAEIALKKVIGLSPETEVILLDDYTAEQEITPLEIGLAQALENRLEIKKGEMELEVSRINMELAKRYTSPHTFDYRQSQMDLDQANLTLENAKQSVKSSVYGSYQTFLAAEKMLNQVKDSVKEAEEALNIVTFRYQEGYGIPSAALKSLTMEDAAGTVFEVLAAQEKLSEVEEKVVEITYGYHMAKSKYETDICGDEKIIRQPEGEREHE</sequence>
<evidence type="ECO:0000256" key="6">
    <source>
        <dbReference type="SAM" id="Coils"/>
    </source>
</evidence>
<keyword evidence="6" id="KW-0175">Coiled coil</keyword>
<dbReference type="PANTHER" id="PTHR30026:SF20">
    <property type="entry name" value="OUTER MEMBRANE PROTEIN TOLC"/>
    <property type="match status" value="1"/>
</dbReference>
<dbReference type="RefSeq" id="WP_257913036.1">
    <property type="nucleotide sequence ID" value="NZ_JANPWE010000003.1"/>
</dbReference>
<dbReference type="InterPro" id="IPR051906">
    <property type="entry name" value="TolC-like"/>
</dbReference>
<dbReference type="Gene3D" id="1.20.1600.10">
    <property type="entry name" value="Outer membrane efflux proteins (OEP)"/>
    <property type="match status" value="2"/>
</dbReference>
<keyword evidence="4" id="KW-0472">Membrane</keyword>
<dbReference type="EMBL" id="JANPWE010000003">
    <property type="protein sequence ID" value="MCR6545367.1"/>
    <property type="molecule type" value="Genomic_DNA"/>
</dbReference>
<evidence type="ECO:0000256" key="3">
    <source>
        <dbReference type="ARBA" id="ARBA00022692"/>
    </source>
</evidence>
<comment type="subcellular location">
    <subcellularLocation>
        <location evidence="1">Cell outer membrane</location>
    </subcellularLocation>
</comment>
<evidence type="ECO:0000256" key="1">
    <source>
        <dbReference type="ARBA" id="ARBA00004442"/>
    </source>
</evidence>
<protein>
    <submittedName>
        <fullName evidence="7">TolC family protein</fullName>
    </submittedName>
</protein>
<dbReference type="Proteomes" id="UP001524944">
    <property type="component" value="Unassembled WGS sequence"/>
</dbReference>
<keyword evidence="3" id="KW-0812">Transmembrane</keyword>
<dbReference type="PANTHER" id="PTHR30026">
    <property type="entry name" value="OUTER MEMBRANE PROTEIN TOLC"/>
    <property type="match status" value="1"/>
</dbReference>
<proteinExistence type="predicted"/>
<evidence type="ECO:0000256" key="5">
    <source>
        <dbReference type="ARBA" id="ARBA00023237"/>
    </source>
</evidence>
<feature type="coiled-coil region" evidence="6">
    <location>
        <begin position="332"/>
        <end position="384"/>
    </location>
</feature>
<accession>A0ABT1Y3B6</accession>
<evidence type="ECO:0000313" key="7">
    <source>
        <dbReference type="EMBL" id="MCR6545367.1"/>
    </source>
</evidence>
<organism evidence="7 8">
    <name type="scientific">Dehalobacterium formicoaceticum</name>
    <dbReference type="NCBI Taxonomy" id="51515"/>
    <lineage>
        <taxon>Bacteria</taxon>
        <taxon>Bacillati</taxon>
        <taxon>Bacillota</taxon>
        <taxon>Clostridia</taxon>
        <taxon>Eubacteriales</taxon>
        <taxon>Peptococcaceae</taxon>
        <taxon>Dehalobacterium</taxon>
    </lineage>
</organism>
<name>A0ABT1Y3B6_9FIRM</name>
<evidence type="ECO:0000256" key="2">
    <source>
        <dbReference type="ARBA" id="ARBA00022452"/>
    </source>
</evidence>
<reference evidence="7 8" key="1">
    <citation type="submission" date="2022-08" db="EMBL/GenBank/DDBJ databases">
        <title>Proteogenomics of the novel Dehalobacterium formicoaceticum strain EZ94 highlights a key role of methyltransferases during anaerobic dichloromethane degradation.</title>
        <authorList>
            <person name="Wasmund K."/>
        </authorList>
    </citation>
    <scope>NUCLEOTIDE SEQUENCE [LARGE SCALE GENOMIC DNA]</scope>
    <source>
        <strain evidence="7 8">EZ94</strain>
    </source>
</reference>
<comment type="caution">
    <text evidence="7">The sequence shown here is derived from an EMBL/GenBank/DDBJ whole genome shotgun (WGS) entry which is preliminary data.</text>
</comment>
<dbReference type="PROSITE" id="PS51257">
    <property type="entry name" value="PROKAR_LIPOPROTEIN"/>
    <property type="match status" value="1"/>
</dbReference>
<evidence type="ECO:0000256" key="4">
    <source>
        <dbReference type="ARBA" id="ARBA00023136"/>
    </source>
</evidence>
<keyword evidence="2" id="KW-1134">Transmembrane beta strand</keyword>
<keyword evidence="8" id="KW-1185">Reference proteome</keyword>
<evidence type="ECO:0000313" key="8">
    <source>
        <dbReference type="Proteomes" id="UP001524944"/>
    </source>
</evidence>
<gene>
    <name evidence="7" type="ORF">NVS47_07535</name>
</gene>
<dbReference type="SUPFAM" id="SSF56954">
    <property type="entry name" value="Outer membrane efflux proteins (OEP)"/>
    <property type="match status" value="1"/>
</dbReference>